<evidence type="ECO:0000313" key="5">
    <source>
        <dbReference type="EMBL" id="CAF3713043.1"/>
    </source>
</evidence>
<comment type="similarity">
    <text evidence="1">Belongs to the protease inhibitor I13 (potato type I serine protease inhibitor) family.</text>
</comment>
<dbReference type="Pfam" id="PF00280">
    <property type="entry name" value="potato_inhibit"/>
    <property type="match status" value="1"/>
</dbReference>
<dbReference type="OrthoDB" id="10013825at2759"/>
<dbReference type="PANTHER" id="PTHR33091:SF29">
    <property type="entry name" value="SUBTILISIN INHIBITOR 1"/>
    <property type="match status" value="1"/>
</dbReference>
<proteinExistence type="inferred from homology"/>
<accession>A0A814DHT3</accession>
<evidence type="ECO:0000313" key="6">
    <source>
        <dbReference type="Proteomes" id="UP000663882"/>
    </source>
</evidence>
<reference evidence="4" key="1">
    <citation type="submission" date="2021-02" db="EMBL/GenBank/DDBJ databases">
        <authorList>
            <person name="Nowell W R."/>
        </authorList>
    </citation>
    <scope>NUCLEOTIDE SEQUENCE</scope>
</reference>
<sequence>MSGRESWPGLIGMPADEAVAVIQRQKPYLEVIPVPEGSRIAMDFRQDRVRVFFDDDYLVSSVPRVG</sequence>
<dbReference type="AlphaFoldDB" id="A0A814DHT3"/>
<evidence type="ECO:0000256" key="1">
    <source>
        <dbReference type="ARBA" id="ARBA00008210"/>
    </source>
</evidence>
<gene>
    <name evidence="5" type="ORF">OTI717_LOCUS13313</name>
    <name evidence="4" type="ORF">RFH988_LOCUS11815</name>
</gene>
<dbReference type="GO" id="GO:0009611">
    <property type="term" value="P:response to wounding"/>
    <property type="evidence" value="ECO:0007669"/>
    <property type="project" value="InterPro"/>
</dbReference>
<evidence type="ECO:0000256" key="3">
    <source>
        <dbReference type="ARBA" id="ARBA00022900"/>
    </source>
</evidence>
<evidence type="ECO:0000313" key="4">
    <source>
        <dbReference type="EMBL" id="CAF0954613.1"/>
    </source>
</evidence>
<keyword evidence="2" id="KW-0646">Protease inhibitor</keyword>
<dbReference type="PRINTS" id="PR00292">
    <property type="entry name" value="POTATOINHBTR"/>
</dbReference>
<dbReference type="SUPFAM" id="SSF54654">
    <property type="entry name" value="CI-2 family of serine protease inhibitors"/>
    <property type="match status" value="1"/>
</dbReference>
<dbReference type="GO" id="GO:0004867">
    <property type="term" value="F:serine-type endopeptidase inhibitor activity"/>
    <property type="evidence" value="ECO:0007669"/>
    <property type="project" value="UniProtKB-KW"/>
</dbReference>
<organism evidence="4 6">
    <name type="scientific">Rotaria sordida</name>
    <dbReference type="NCBI Taxonomy" id="392033"/>
    <lineage>
        <taxon>Eukaryota</taxon>
        <taxon>Metazoa</taxon>
        <taxon>Spiralia</taxon>
        <taxon>Gnathifera</taxon>
        <taxon>Rotifera</taxon>
        <taxon>Eurotatoria</taxon>
        <taxon>Bdelloidea</taxon>
        <taxon>Philodinida</taxon>
        <taxon>Philodinidae</taxon>
        <taxon>Rotaria</taxon>
    </lineage>
</organism>
<dbReference type="Proteomes" id="UP000663823">
    <property type="component" value="Unassembled WGS sequence"/>
</dbReference>
<comment type="caution">
    <text evidence="4">The sequence shown here is derived from an EMBL/GenBank/DDBJ whole genome shotgun (WGS) entry which is preliminary data.</text>
</comment>
<dbReference type="PANTHER" id="PTHR33091">
    <property type="entry name" value="PROTEIN, PUTATIVE, EXPRESSED-RELATED"/>
    <property type="match status" value="1"/>
</dbReference>
<keyword evidence="3" id="KW-0722">Serine protease inhibitor</keyword>
<dbReference type="InterPro" id="IPR000864">
    <property type="entry name" value="Prot_inh_pot1"/>
</dbReference>
<dbReference type="Gene3D" id="3.30.10.10">
    <property type="entry name" value="Trypsin Inhibitor V, subunit A"/>
    <property type="match status" value="1"/>
</dbReference>
<dbReference type="InterPro" id="IPR036354">
    <property type="entry name" value="Prot_inh_pot1_sf"/>
</dbReference>
<dbReference type="Proteomes" id="UP000663882">
    <property type="component" value="Unassembled WGS sequence"/>
</dbReference>
<name>A0A814DHT3_9BILA</name>
<protein>
    <submittedName>
        <fullName evidence="4">Uncharacterized protein</fullName>
    </submittedName>
</protein>
<dbReference type="EMBL" id="CAJNOO010000476">
    <property type="protein sequence ID" value="CAF0954613.1"/>
    <property type="molecule type" value="Genomic_DNA"/>
</dbReference>
<evidence type="ECO:0000256" key="2">
    <source>
        <dbReference type="ARBA" id="ARBA00022690"/>
    </source>
</evidence>
<dbReference type="EMBL" id="CAJOAX010001408">
    <property type="protein sequence ID" value="CAF3713043.1"/>
    <property type="molecule type" value="Genomic_DNA"/>
</dbReference>